<dbReference type="RefSeq" id="WP_047909488.1">
    <property type="nucleotide sequence ID" value="NZ_CP011809.2"/>
</dbReference>
<geneLocation type="plasmid" evidence="1 2">
    <name>pPF72-2</name>
</geneLocation>
<dbReference type="OrthoDB" id="9132618at2"/>
<dbReference type="PATRIC" id="fig|656179.3.peg.5498"/>
<gene>
    <name evidence="1" type="ORF">AB870_25505</name>
</gene>
<accession>A0A0H3X3L5</accession>
<keyword evidence="1" id="KW-0614">Plasmid</keyword>
<reference evidence="1" key="1">
    <citation type="submission" date="2016-06" db="EMBL/GenBank/DDBJ databases">
        <title>Complete Genome Sequence of Pandoraea faecigallinarum DSM-23572.</title>
        <authorList>
            <person name="Yong D."/>
            <person name="Ee R."/>
            <person name="Lim Y.-L."/>
            <person name="Yin W.-F."/>
            <person name="Chan K.-G."/>
        </authorList>
    </citation>
    <scope>NUCLEOTIDE SEQUENCE</scope>
    <source>
        <strain evidence="1">DSM 23572</strain>
        <plasmid evidence="1">pPF72-2</plasmid>
    </source>
</reference>
<keyword evidence="2" id="KW-1185">Reference proteome</keyword>
<sequence length="78" mass="8806">MGSSVPNLSVNCDYATPEKDTAVELHMALPIPYADLGKVQKWLGDGDWTSTEQYLAVKYPQHREWLSDWLAASREPRA</sequence>
<dbReference type="EMBL" id="CP011809">
    <property type="protein sequence ID" value="AKM33528.1"/>
    <property type="molecule type" value="Genomic_DNA"/>
</dbReference>
<proteinExistence type="predicted"/>
<protein>
    <submittedName>
        <fullName evidence="1">Uncharacterized protein</fullName>
    </submittedName>
</protein>
<evidence type="ECO:0000313" key="1">
    <source>
        <dbReference type="EMBL" id="AKM33528.1"/>
    </source>
</evidence>
<dbReference type="Proteomes" id="UP000035651">
    <property type="component" value="Plasmid pPF72-2"/>
</dbReference>
<organism evidence="1 2">
    <name type="scientific">Pandoraea faecigallinarum</name>
    <dbReference type="NCBI Taxonomy" id="656179"/>
    <lineage>
        <taxon>Bacteria</taxon>
        <taxon>Pseudomonadati</taxon>
        <taxon>Pseudomonadota</taxon>
        <taxon>Betaproteobacteria</taxon>
        <taxon>Burkholderiales</taxon>
        <taxon>Burkholderiaceae</taxon>
        <taxon>Pandoraea</taxon>
    </lineage>
</organism>
<name>A0A0H3X3L5_9BURK</name>
<evidence type="ECO:0000313" key="2">
    <source>
        <dbReference type="Proteomes" id="UP000035651"/>
    </source>
</evidence>
<dbReference type="KEGG" id="pfg:AB870_25505"/>
<dbReference type="AlphaFoldDB" id="A0A0H3X3L5"/>